<dbReference type="GO" id="GO:0009893">
    <property type="term" value="P:positive regulation of metabolic process"/>
    <property type="evidence" value="ECO:0007669"/>
    <property type="project" value="UniProtKB-ARBA"/>
</dbReference>
<dbReference type="EMBL" id="RBUN01000426">
    <property type="protein sequence ID" value="RMV13585.1"/>
    <property type="molecule type" value="Genomic_DNA"/>
</dbReference>
<dbReference type="InterPro" id="IPR020449">
    <property type="entry name" value="Tscrpt_reg_AraC-type_HTH"/>
</dbReference>
<proteinExistence type="predicted"/>
<reference evidence="5 6" key="1">
    <citation type="submission" date="2018-08" db="EMBL/GenBank/DDBJ databases">
        <title>Recombination of ecologically and evolutionarily significant loci maintains genetic cohesion in the Pseudomonas syringae species complex.</title>
        <authorList>
            <person name="Dillon M."/>
            <person name="Thakur S."/>
            <person name="Almeida R.N.D."/>
            <person name="Weir B.S."/>
            <person name="Guttman D.S."/>
        </authorList>
    </citation>
    <scope>NUCLEOTIDE SEQUENCE [LARGE SCALE GENOMIC DNA]</scope>
    <source>
        <strain evidence="5 6">ICMP 11897</strain>
    </source>
</reference>
<accession>A0A3M6A2P9</accession>
<dbReference type="GO" id="GO:0043565">
    <property type="term" value="F:sequence-specific DNA binding"/>
    <property type="evidence" value="ECO:0007669"/>
    <property type="project" value="InterPro"/>
</dbReference>
<dbReference type="InterPro" id="IPR018062">
    <property type="entry name" value="HTH_AraC-typ_CS"/>
</dbReference>
<evidence type="ECO:0000256" key="1">
    <source>
        <dbReference type="ARBA" id="ARBA00023015"/>
    </source>
</evidence>
<dbReference type="InterPro" id="IPR009057">
    <property type="entry name" value="Homeodomain-like_sf"/>
</dbReference>
<dbReference type="AlphaFoldDB" id="A0A3M6A2P9"/>
<keyword evidence="3" id="KW-0804">Transcription</keyword>
<dbReference type="GO" id="GO:0003700">
    <property type="term" value="F:DNA-binding transcription factor activity"/>
    <property type="evidence" value="ECO:0007669"/>
    <property type="project" value="InterPro"/>
</dbReference>
<dbReference type="SMART" id="SM00342">
    <property type="entry name" value="HTH_ARAC"/>
    <property type="match status" value="1"/>
</dbReference>
<keyword evidence="2" id="KW-0238">DNA-binding</keyword>
<dbReference type="Proteomes" id="UP000272703">
    <property type="component" value="Unassembled WGS sequence"/>
</dbReference>
<dbReference type="Gene3D" id="1.10.10.60">
    <property type="entry name" value="Homeodomain-like"/>
    <property type="match status" value="2"/>
</dbReference>
<dbReference type="PROSITE" id="PS00041">
    <property type="entry name" value="HTH_ARAC_FAMILY_1"/>
    <property type="match status" value="1"/>
</dbReference>
<dbReference type="InterPro" id="IPR018060">
    <property type="entry name" value="HTH_AraC"/>
</dbReference>
<dbReference type="PANTHER" id="PTHR43436">
    <property type="entry name" value="ARAC-FAMILY TRANSCRIPTIONAL REGULATOR"/>
    <property type="match status" value="1"/>
</dbReference>
<organism evidence="5 6">
    <name type="scientific">Pseudomonas savastanoi</name>
    <name type="common">Pseudomonas syringae pv. savastanoi</name>
    <dbReference type="NCBI Taxonomy" id="29438"/>
    <lineage>
        <taxon>Bacteria</taxon>
        <taxon>Pseudomonadati</taxon>
        <taxon>Pseudomonadota</taxon>
        <taxon>Gammaproteobacteria</taxon>
        <taxon>Pseudomonadales</taxon>
        <taxon>Pseudomonadaceae</taxon>
        <taxon>Pseudomonas</taxon>
    </lineage>
</organism>
<evidence type="ECO:0000256" key="2">
    <source>
        <dbReference type="ARBA" id="ARBA00023125"/>
    </source>
</evidence>
<dbReference type="PANTHER" id="PTHR43436:SF1">
    <property type="entry name" value="TRANSCRIPTIONAL REGULATORY PROTEIN"/>
    <property type="match status" value="1"/>
</dbReference>
<dbReference type="Pfam" id="PF12833">
    <property type="entry name" value="HTH_18"/>
    <property type="match status" value="1"/>
</dbReference>
<evidence type="ECO:0000256" key="3">
    <source>
        <dbReference type="ARBA" id="ARBA00023163"/>
    </source>
</evidence>
<comment type="caution">
    <text evidence="5">The sequence shown here is derived from an EMBL/GenBank/DDBJ whole genome shotgun (WGS) entry which is preliminary data.</text>
</comment>
<gene>
    <name evidence="5" type="ORF">ALP16_04277</name>
</gene>
<dbReference type="SUPFAM" id="SSF46689">
    <property type="entry name" value="Homeodomain-like"/>
    <property type="match status" value="1"/>
</dbReference>
<dbReference type="PROSITE" id="PS01124">
    <property type="entry name" value="HTH_ARAC_FAMILY_2"/>
    <property type="match status" value="1"/>
</dbReference>
<keyword evidence="1" id="KW-0805">Transcription regulation</keyword>
<evidence type="ECO:0000313" key="6">
    <source>
        <dbReference type="Proteomes" id="UP000272703"/>
    </source>
</evidence>
<feature type="domain" description="HTH araC/xylS-type" evidence="4">
    <location>
        <begin position="1"/>
        <end position="74"/>
    </location>
</feature>
<evidence type="ECO:0000313" key="5">
    <source>
        <dbReference type="EMBL" id="RMV13585.1"/>
    </source>
</evidence>
<sequence>MSTSTFHEHFKRSTLLSPVQYLKRLRLLKAQQLLVADGLNVSQVALRVGYQSASQFSREYKRYFERSPGEEGCRV</sequence>
<evidence type="ECO:0000259" key="4">
    <source>
        <dbReference type="PROSITE" id="PS01124"/>
    </source>
</evidence>
<protein>
    <submittedName>
        <fullName evidence="5">AraC family transcriptional regulator</fullName>
    </submittedName>
</protein>
<dbReference type="PRINTS" id="PR00032">
    <property type="entry name" value="HTHARAC"/>
</dbReference>
<name>A0A3M6A2P9_PSESS</name>